<dbReference type="RefSeq" id="WP_171276698.1">
    <property type="nucleotide sequence ID" value="NZ_CAWPJG010000001.1"/>
</dbReference>
<proteinExistence type="predicted"/>
<dbReference type="EMBL" id="CP038441">
    <property type="protein sequence ID" value="QJT22984.1"/>
    <property type="molecule type" value="Genomic_DNA"/>
</dbReference>
<dbReference type="Proteomes" id="UP000501427">
    <property type="component" value="Chromosome"/>
</dbReference>
<organism evidence="2 3">
    <name type="scientific">Aeromonas media</name>
    <dbReference type="NCBI Taxonomy" id="651"/>
    <lineage>
        <taxon>Bacteria</taxon>
        <taxon>Pseudomonadati</taxon>
        <taxon>Pseudomonadota</taxon>
        <taxon>Gammaproteobacteria</taxon>
        <taxon>Aeromonadales</taxon>
        <taxon>Aeromonadaceae</taxon>
        <taxon>Aeromonas</taxon>
    </lineage>
</organism>
<evidence type="ECO:0000313" key="3">
    <source>
        <dbReference type="Proteomes" id="UP000501427"/>
    </source>
</evidence>
<gene>
    <name evidence="2" type="ORF">E4184_17255</name>
</gene>
<accession>A0A6M4YCC3</accession>
<evidence type="ECO:0000313" key="2">
    <source>
        <dbReference type="EMBL" id="QJT22984.1"/>
    </source>
</evidence>
<dbReference type="AlphaFoldDB" id="A0A6M4YCC3"/>
<sequence>MSTDILYLIHQLEVRYPSFSIHAFQKAMDAVTEHYYHYREAKSAHPSVELFLKYFYRYHNLDVYDECLSTETRNELLTELNDVLSDFMRQLRSPRHQKQLHNLKRADKRNSDSIQKYINALFDKYARLLVVRVDVHFRDDVTLEEAQEEREYYLRTIKRKFTRLVGYIWKLEYGESRGYHYHIAFIFNGKYLQNDIKIGRLLGEYWHAGSYYNCNAKRSQYEEWGTDGIGMIHRSDNEKRQKLFQYAMKYLVKMDEAVLAQTCGRSNRMGKMEVPGRRMRVLRVSLE</sequence>
<dbReference type="Pfam" id="PF11726">
    <property type="entry name" value="YagK_YfjJ_C"/>
    <property type="match status" value="1"/>
</dbReference>
<dbReference type="InterPro" id="IPR057271">
    <property type="entry name" value="YagK_YfjJ_C"/>
</dbReference>
<name>A0A6M4YCC3_AERME</name>
<reference evidence="2 3" key="1">
    <citation type="submission" date="2019-03" db="EMBL/GenBank/DDBJ databases">
        <title>Novel transposon Tn6433 accelerates the dissemination of tet(E) in Aeromonas from aerobic biofilm under oxytetracycline stress.</title>
        <authorList>
            <person name="Shi Y."/>
            <person name="Tian Z."/>
            <person name="Zhang Y."/>
            <person name="Zhang H."/>
            <person name="Yang M."/>
        </authorList>
    </citation>
    <scope>NUCLEOTIDE SEQUENCE [LARGE SCALE GENOMIC DNA]</scope>
    <source>
        <strain evidence="2 3">T0.1-19</strain>
    </source>
</reference>
<feature type="domain" description="YagK/YfjJ C-terminal" evidence="1">
    <location>
        <begin position="123"/>
        <end position="255"/>
    </location>
</feature>
<protein>
    <submittedName>
        <fullName evidence="2">Inovirus Gp2 family protein</fullName>
    </submittedName>
</protein>
<evidence type="ECO:0000259" key="1">
    <source>
        <dbReference type="Pfam" id="PF11726"/>
    </source>
</evidence>